<dbReference type="Proteomes" id="UP000651156">
    <property type="component" value="Unassembled WGS sequence"/>
</dbReference>
<dbReference type="Pfam" id="PF05542">
    <property type="entry name" value="DUF760"/>
    <property type="match status" value="1"/>
</dbReference>
<evidence type="ECO:0000313" key="2">
    <source>
        <dbReference type="Proteomes" id="UP000651156"/>
    </source>
</evidence>
<keyword evidence="2" id="KW-1185">Reference proteome</keyword>
<dbReference type="RefSeq" id="WP_099703863.1">
    <property type="nucleotide sequence ID" value="NZ_CAWPMZ010000067.1"/>
</dbReference>
<gene>
    <name evidence="1" type="ORF">IQ230_14805</name>
</gene>
<organism evidence="1 2">
    <name type="scientific">Gloeocapsopsis crepidinum LEGE 06123</name>
    <dbReference type="NCBI Taxonomy" id="588587"/>
    <lineage>
        <taxon>Bacteria</taxon>
        <taxon>Bacillati</taxon>
        <taxon>Cyanobacteriota</taxon>
        <taxon>Cyanophyceae</taxon>
        <taxon>Oscillatoriophycideae</taxon>
        <taxon>Chroococcales</taxon>
        <taxon>Chroococcaceae</taxon>
        <taxon>Gloeocapsopsis</taxon>
    </lineage>
</organism>
<dbReference type="InterPro" id="IPR008479">
    <property type="entry name" value="DUF760"/>
</dbReference>
<dbReference type="PANTHER" id="PTHR33598">
    <property type="entry name" value="OS02G0833400 PROTEIN"/>
    <property type="match status" value="1"/>
</dbReference>
<accession>A0ABR9UU73</accession>
<dbReference type="PANTHER" id="PTHR33598:SF2">
    <property type="entry name" value="MAR-BINDING FILAMENT-LIKE PROTEIN"/>
    <property type="match status" value="1"/>
</dbReference>
<dbReference type="EMBL" id="JADEWN010000035">
    <property type="protein sequence ID" value="MBE9191593.1"/>
    <property type="molecule type" value="Genomic_DNA"/>
</dbReference>
<protein>
    <submittedName>
        <fullName evidence="1">DUF760 domain-containing protein</fullName>
    </submittedName>
</protein>
<proteinExistence type="predicted"/>
<sequence>MSDVSNQASRFFDGEENSGLLWQYVQGLSPESVNQLSKPTSGEVFQIMERNIIGLLGNLPPENFNVSITTTRENLGRLLASAMMSGYFLRNAEQRMLFEKSLQAAEASNSAHE</sequence>
<reference evidence="1 2" key="1">
    <citation type="submission" date="2020-10" db="EMBL/GenBank/DDBJ databases">
        <authorList>
            <person name="Castelo-Branco R."/>
            <person name="Eusebio N."/>
            <person name="Adriana R."/>
            <person name="Vieira A."/>
            <person name="Brugerolle De Fraissinette N."/>
            <person name="Rezende De Castro R."/>
            <person name="Schneider M.P."/>
            <person name="Vasconcelos V."/>
            <person name="Leao P.N."/>
        </authorList>
    </citation>
    <scope>NUCLEOTIDE SEQUENCE [LARGE SCALE GENOMIC DNA]</scope>
    <source>
        <strain evidence="1 2">LEGE 06123</strain>
    </source>
</reference>
<name>A0ABR9UU73_9CHRO</name>
<comment type="caution">
    <text evidence="1">The sequence shown here is derived from an EMBL/GenBank/DDBJ whole genome shotgun (WGS) entry which is preliminary data.</text>
</comment>
<evidence type="ECO:0000313" key="1">
    <source>
        <dbReference type="EMBL" id="MBE9191593.1"/>
    </source>
</evidence>